<evidence type="ECO:0000256" key="3">
    <source>
        <dbReference type="ARBA" id="ARBA00022781"/>
    </source>
</evidence>
<dbReference type="InterPro" id="IPR011989">
    <property type="entry name" value="ARM-like"/>
</dbReference>
<dbReference type="InterPro" id="IPR004908">
    <property type="entry name" value="ATPase_V1-cplx_hsu"/>
</dbReference>
<dbReference type="Pfam" id="PF11698">
    <property type="entry name" value="V-ATPase_H_C"/>
    <property type="match status" value="1"/>
</dbReference>
<name>D8LWD3_BLAHO</name>
<keyword evidence="3" id="KW-0375">Hydrogen ion transport</keyword>
<sequence>MSQSSKAKKTFDLEELLGLNVRSDRIVLGSVEDDKSREVEDTTSFNWSKFSLHGETETSLLSEDQVKAIEKLSSTEATTDAKSIVVAVDALILILKGETNKNTIRQTLLLLEKIFNYDNKYSASILSVSNLSALCTILNEKMHELGSMQTPVSSVPSDRTESTRRLIVLLSGFLCSVSLSEEPVEPVESAESAEASNPQATLRSTFLSFVLSSFSAVSQKSMDEMDSLLVISGLAVGSASPEPSGRGAVESAVDVSPDDRLNGSLSTLFDLCVTNAVQFVYELLLCIWMISFLPDTLPLFGKKHLNVVERLAESLNTYNSEKIIRVIVSIVQNLIKLPELVEDLIACGAIRKLNLLNQRMFKDHDISETLKVVLDVLNANYDMLTSFDLYVKELETGLLHAGPRHTDDFWKENVRAFELEDFKLIKKLIECLGSKDVDTVCIACHDLSAFACYYPNGRKIVAQFHGKEKVMALLASENSKIMEASLSACSRLMINKWEDLEKSGAR</sequence>
<proteinExistence type="inferred from homology"/>
<dbReference type="GeneID" id="24917809"/>
<keyword evidence="7" id="KW-1185">Reference proteome</keyword>
<keyword evidence="4" id="KW-0406">Ion transport</keyword>
<evidence type="ECO:0000313" key="6">
    <source>
        <dbReference type="EMBL" id="CBK20122.2"/>
    </source>
</evidence>
<organism evidence="6">
    <name type="scientific">Blastocystis hominis</name>
    <dbReference type="NCBI Taxonomy" id="12968"/>
    <lineage>
        <taxon>Eukaryota</taxon>
        <taxon>Sar</taxon>
        <taxon>Stramenopiles</taxon>
        <taxon>Bigyra</taxon>
        <taxon>Opalozoa</taxon>
        <taxon>Opalinata</taxon>
        <taxon>Blastocystidae</taxon>
        <taxon>Blastocystis</taxon>
    </lineage>
</organism>
<dbReference type="Pfam" id="PF03224">
    <property type="entry name" value="V-ATPase_H_N"/>
    <property type="match status" value="1"/>
</dbReference>
<dbReference type="InterPro" id="IPR016024">
    <property type="entry name" value="ARM-type_fold"/>
</dbReference>
<dbReference type="PANTHER" id="PTHR10698:SF0">
    <property type="entry name" value="V-TYPE PROTON ATPASE SUBUNIT H"/>
    <property type="match status" value="1"/>
</dbReference>
<keyword evidence="2" id="KW-0813">Transport</keyword>
<dbReference type="Gene3D" id="1.25.40.150">
    <property type="entry name" value="V-type ATPase, subunit H, C-terminal domain"/>
    <property type="match status" value="1"/>
</dbReference>
<evidence type="ECO:0000256" key="2">
    <source>
        <dbReference type="ARBA" id="ARBA00022448"/>
    </source>
</evidence>
<dbReference type="InParanoid" id="D8LWD3"/>
<dbReference type="EMBL" id="FN668638">
    <property type="protein sequence ID" value="CBK20122.2"/>
    <property type="molecule type" value="Genomic_DNA"/>
</dbReference>
<dbReference type="InterPro" id="IPR011987">
    <property type="entry name" value="ATPase_V1-cplx_hsu_C"/>
</dbReference>
<dbReference type="GO" id="GO:0000221">
    <property type="term" value="C:vacuolar proton-transporting V-type ATPase, V1 domain"/>
    <property type="evidence" value="ECO:0007669"/>
    <property type="project" value="InterPro"/>
</dbReference>
<protein>
    <recommendedName>
        <fullName evidence="5">ATPase V1 complex subunit H C-terminal domain-containing protein</fullName>
    </recommendedName>
</protein>
<dbReference type="RefSeq" id="XP_012894170.1">
    <property type="nucleotide sequence ID" value="XM_013038716.1"/>
</dbReference>
<reference evidence="6" key="1">
    <citation type="submission" date="2010-02" db="EMBL/GenBank/DDBJ databases">
        <title>Sequencing and annotation of the Blastocystis hominis genome.</title>
        <authorList>
            <person name="Wincker P."/>
        </authorList>
    </citation>
    <scope>NUCLEOTIDE SEQUENCE</scope>
    <source>
        <strain evidence="6">Singapore isolate B</strain>
    </source>
</reference>
<evidence type="ECO:0000313" key="7">
    <source>
        <dbReference type="Proteomes" id="UP000008312"/>
    </source>
</evidence>
<evidence type="ECO:0000256" key="1">
    <source>
        <dbReference type="ARBA" id="ARBA00008613"/>
    </source>
</evidence>
<dbReference type="AlphaFoldDB" id="D8LWD3"/>
<feature type="domain" description="ATPase V1 complex subunit H C-terminal" evidence="5">
    <location>
        <begin position="384"/>
        <end position="497"/>
    </location>
</feature>
<dbReference type="Gene3D" id="1.25.10.10">
    <property type="entry name" value="Leucine-rich Repeat Variant"/>
    <property type="match status" value="1"/>
</dbReference>
<dbReference type="InterPro" id="IPR038497">
    <property type="entry name" value="ATPase_V1-cplx_hsu_C_sf"/>
</dbReference>
<evidence type="ECO:0000256" key="4">
    <source>
        <dbReference type="ARBA" id="ARBA00023065"/>
    </source>
</evidence>
<evidence type="ECO:0000259" key="5">
    <source>
        <dbReference type="Pfam" id="PF11698"/>
    </source>
</evidence>
<dbReference type="SUPFAM" id="SSF48371">
    <property type="entry name" value="ARM repeat"/>
    <property type="match status" value="1"/>
</dbReference>
<dbReference type="PANTHER" id="PTHR10698">
    <property type="entry name" value="V-TYPE PROTON ATPASE SUBUNIT H"/>
    <property type="match status" value="1"/>
</dbReference>
<gene>
    <name evidence="6" type="ORF">GSBLH_T00000500001</name>
</gene>
<dbReference type="OrthoDB" id="10263554at2759"/>
<accession>D8LWD3</accession>
<dbReference type="GO" id="GO:0046961">
    <property type="term" value="F:proton-transporting ATPase activity, rotational mechanism"/>
    <property type="evidence" value="ECO:0007669"/>
    <property type="project" value="InterPro"/>
</dbReference>
<dbReference type="Proteomes" id="UP000008312">
    <property type="component" value="Unassembled WGS sequence"/>
</dbReference>
<comment type="similarity">
    <text evidence="1">Belongs to the V-ATPase H subunit family.</text>
</comment>